<comment type="caution">
    <text evidence="2">The sequence shown here is derived from an EMBL/GenBank/DDBJ whole genome shotgun (WGS) entry which is preliminary data.</text>
</comment>
<feature type="coiled-coil region" evidence="1">
    <location>
        <begin position="64"/>
        <end position="95"/>
    </location>
</feature>
<evidence type="ECO:0008006" key="4">
    <source>
        <dbReference type="Google" id="ProtNLM"/>
    </source>
</evidence>
<sequence length="119" mass="14188">MIKVEDLFHDLTGKTEDMLRTLESSKQFDIQVIDHLFAERESILAELRKILQDISDISIYQSLYDKWQEREMKLRNLIEAALKDLEKKITESQNARTVSKQYDSYLRQMPYGAFLDKKR</sequence>
<protein>
    <recommendedName>
        <fullName evidence="4">Flagellar protein FliT</fullName>
    </recommendedName>
</protein>
<keyword evidence="1" id="KW-0175">Coiled coil</keyword>
<dbReference type="RefSeq" id="WP_269883415.1">
    <property type="nucleotide sequence ID" value="NZ_JAQAGZ010000014.1"/>
</dbReference>
<evidence type="ECO:0000256" key="1">
    <source>
        <dbReference type="SAM" id="Coils"/>
    </source>
</evidence>
<keyword evidence="3" id="KW-1185">Reference proteome</keyword>
<dbReference type="Proteomes" id="UP001527882">
    <property type="component" value="Unassembled WGS sequence"/>
</dbReference>
<accession>A0ABT4QDD0</accession>
<gene>
    <name evidence="2" type="ORF">O9H85_21180</name>
</gene>
<proteinExistence type="predicted"/>
<name>A0ABT4QDD0_9BACL</name>
<evidence type="ECO:0000313" key="3">
    <source>
        <dbReference type="Proteomes" id="UP001527882"/>
    </source>
</evidence>
<dbReference type="EMBL" id="JAQAGZ010000014">
    <property type="protein sequence ID" value="MCZ8514887.1"/>
    <property type="molecule type" value="Genomic_DNA"/>
</dbReference>
<organism evidence="2 3">
    <name type="scientific">Paenibacillus gyeongsangnamensis</name>
    <dbReference type="NCBI Taxonomy" id="3388067"/>
    <lineage>
        <taxon>Bacteria</taxon>
        <taxon>Bacillati</taxon>
        <taxon>Bacillota</taxon>
        <taxon>Bacilli</taxon>
        <taxon>Bacillales</taxon>
        <taxon>Paenibacillaceae</taxon>
        <taxon>Paenibacillus</taxon>
    </lineage>
</organism>
<reference evidence="2 3" key="1">
    <citation type="submission" date="2022-12" db="EMBL/GenBank/DDBJ databases">
        <title>Draft genome sequence of Paenibacillus sp. dW9.</title>
        <authorList>
            <person name="Choi E.-W."/>
            <person name="Kim D.-U."/>
        </authorList>
    </citation>
    <scope>NUCLEOTIDE SEQUENCE [LARGE SCALE GENOMIC DNA]</scope>
    <source>
        <strain evidence="3">dW9</strain>
    </source>
</reference>
<evidence type="ECO:0000313" key="2">
    <source>
        <dbReference type="EMBL" id="MCZ8514887.1"/>
    </source>
</evidence>